<accession>A0A422MRX1</accession>
<organism evidence="2 3">
    <name type="scientific">Trypanosoma conorhini</name>
    <dbReference type="NCBI Taxonomy" id="83891"/>
    <lineage>
        <taxon>Eukaryota</taxon>
        <taxon>Discoba</taxon>
        <taxon>Euglenozoa</taxon>
        <taxon>Kinetoplastea</taxon>
        <taxon>Metakinetoplastina</taxon>
        <taxon>Trypanosomatida</taxon>
        <taxon>Trypanosomatidae</taxon>
        <taxon>Trypanosoma</taxon>
    </lineage>
</organism>
<dbReference type="AlphaFoldDB" id="A0A422MRX1"/>
<proteinExistence type="predicted"/>
<protein>
    <submittedName>
        <fullName evidence="2">Uncharacterized protein</fullName>
    </submittedName>
</protein>
<reference evidence="2 3" key="1">
    <citation type="journal article" date="2018" name="BMC Genomics">
        <title>Genomic comparison of Trypanosoma conorhini and Trypanosoma rangeli to Trypanosoma cruzi strains of high and low virulence.</title>
        <authorList>
            <person name="Bradwell K.R."/>
            <person name="Koparde V.N."/>
            <person name="Matveyev A.V."/>
            <person name="Serrano M.G."/>
            <person name="Alves J.M."/>
            <person name="Parikh H."/>
            <person name="Huang B."/>
            <person name="Lee V."/>
            <person name="Espinosa-Alvarez O."/>
            <person name="Ortiz P.A."/>
            <person name="Costa-Martins A.G."/>
            <person name="Teixeira M.M."/>
            <person name="Buck G.A."/>
        </authorList>
    </citation>
    <scope>NUCLEOTIDE SEQUENCE [LARGE SCALE GENOMIC DNA]</scope>
    <source>
        <strain evidence="2 3">025E</strain>
    </source>
</reference>
<gene>
    <name evidence="2" type="ORF">Tco025E_09869</name>
</gene>
<dbReference type="EMBL" id="MKKU01001342">
    <property type="protein sequence ID" value="RNE95953.1"/>
    <property type="molecule type" value="Genomic_DNA"/>
</dbReference>
<dbReference type="RefSeq" id="XP_029223210.1">
    <property type="nucleotide sequence ID" value="XM_029376672.1"/>
</dbReference>
<evidence type="ECO:0000313" key="3">
    <source>
        <dbReference type="Proteomes" id="UP000284403"/>
    </source>
</evidence>
<feature type="transmembrane region" description="Helical" evidence="1">
    <location>
        <begin position="172"/>
        <end position="198"/>
    </location>
</feature>
<dbReference type="Proteomes" id="UP000284403">
    <property type="component" value="Unassembled WGS sequence"/>
</dbReference>
<dbReference type="GeneID" id="40323480"/>
<keyword evidence="3" id="KW-1185">Reference proteome</keyword>
<feature type="non-terminal residue" evidence="2">
    <location>
        <position position="1"/>
    </location>
</feature>
<name>A0A422MRX1_9TRYP</name>
<evidence type="ECO:0000256" key="1">
    <source>
        <dbReference type="SAM" id="Phobius"/>
    </source>
</evidence>
<keyword evidence="1" id="KW-0812">Transmembrane</keyword>
<keyword evidence="1" id="KW-1133">Transmembrane helix</keyword>
<keyword evidence="1" id="KW-0472">Membrane</keyword>
<sequence>RAARRGRDAALPPACVLPALRRLRLPRRRLWPATDAVRGATAPRRRRPGRDQRGVGRVFRDFTLPCGFLYGCAGPFPPMRVCHVTGGLGGAAAWLDVRRIRPGKRDQLLRALRRDEHPRRFRWGVANAVALAEASPRIPGPVIALAKVLTGRGSPVLAAVGVSLFGDNVSGFIYAIVAHAVVVCGVAALAVALPPYFVNGWWRRGKSEEQLAAMRALEPAYRRKFVPVRRLLRCGPAAGLLHRAGPRGELHEGVEWGFRRPRRHHACALAVPLPDAAACAVAGRHGRRCWGGARDAPTLLLNARLADVHGMKSALDHLVRR</sequence>
<evidence type="ECO:0000313" key="2">
    <source>
        <dbReference type="EMBL" id="RNE95953.1"/>
    </source>
</evidence>
<comment type="caution">
    <text evidence="2">The sequence shown here is derived from an EMBL/GenBank/DDBJ whole genome shotgun (WGS) entry which is preliminary data.</text>
</comment>